<organism evidence="2 3">
    <name type="scientific">Mycobacterium kiyosense</name>
    <dbReference type="NCBI Taxonomy" id="2871094"/>
    <lineage>
        <taxon>Bacteria</taxon>
        <taxon>Bacillati</taxon>
        <taxon>Actinomycetota</taxon>
        <taxon>Actinomycetes</taxon>
        <taxon>Mycobacteriales</taxon>
        <taxon>Mycobacteriaceae</taxon>
        <taxon>Mycobacterium</taxon>
    </lineage>
</organism>
<name>A0A9P3QCU1_9MYCO</name>
<feature type="compositionally biased region" description="Basic and acidic residues" evidence="1">
    <location>
        <begin position="14"/>
        <end position="24"/>
    </location>
</feature>
<evidence type="ECO:0000313" key="3">
    <source>
        <dbReference type="Proteomes" id="UP001064782"/>
    </source>
</evidence>
<dbReference type="AlphaFoldDB" id="A0A9P3QCU1"/>
<accession>A0A9P3QCU1</accession>
<feature type="region of interest" description="Disordered" evidence="1">
    <location>
        <begin position="1"/>
        <end position="38"/>
    </location>
</feature>
<feature type="region of interest" description="Disordered" evidence="1">
    <location>
        <begin position="63"/>
        <end position="82"/>
    </location>
</feature>
<proteinExistence type="predicted"/>
<keyword evidence="3" id="KW-1185">Reference proteome</keyword>
<evidence type="ECO:0000256" key="1">
    <source>
        <dbReference type="SAM" id="MobiDB-lite"/>
    </source>
</evidence>
<reference evidence="2" key="1">
    <citation type="submission" date="2022-08" db="EMBL/GenBank/DDBJ databases">
        <title>Mycobacterium kiyosense sp. nov., scotochromogenic slow-glowing species isolated from respiratory specimens.</title>
        <authorList>
            <person name="Fukano H."/>
            <person name="Kazumi Y."/>
            <person name="Sakagami N."/>
            <person name="Ato M."/>
            <person name="Mitarai S."/>
            <person name="Hoshino Y."/>
        </authorList>
    </citation>
    <scope>NUCLEOTIDE SEQUENCE</scope>
    <source>
        <strain evidence="2">1413</strain>
    </source>
</reference>
<gene>
    <name evidence="2" type="ORF">Mkiyose1413_52630</name>
</gene>
<dbReference type="EMBL" id="BRZI01000077">
    <property type="protein sequence ID" value="GLD33380.1"/>
    <property type="molecule type" value="Genomic_DNA"/>
</dbReference>
<protein>
    <submittedName>
        <fullName evidence="2">Uncharacterized protein</fullName>
    </submittedName>
</protein>
<evidence type="ECO:0000313" key="2">
    <source>
        <dbReference type="EMBL" id="GLD33380.1"/>
    </source>
</evidence>
<dbReference type="Proteomes" id="UP001064782">
    <property type="component" value="Unassembled WGS sequence"/>
</dbReference>
<sequence length="82" mass="8750">MQPAWAQPGTARAEQAKADAEKKTGNNPVRPSASVPGRLEGRSVVASGVFGCDQVFGSDVGAAYDRHRRENRARGPQTQTLE</sequence>
<comment type="caution">
    <text evidence="2">The sequence shown here is derived from an EMBL/GenBank/DDBJ whole genome shotgun (WGS) entry which is preliminary data.</text>
</comment>